<name>A0A060T353_BLAAD</name>
<feature type="compositionally biased region" description="Polar residues" evidence="2">
    <location>
        <begin position="190"/>
        <end position="209"/>
    </location>
</feature>
<feature type="compositionally biased region" description="Basic and acidic residues" evidence="2">
    <location>
        <begin position="62"/>
        <end position="82"/>
    </location>
</feature>
<gene>
    <name evidence="5" type="ORF">GNLVRS02_ARAD1C29568g</name>
</gene>
<dbReference type="PROSITE" id="PS51061">
    <property type="entry name" value="R3H"/>
    <property type="match status" value="1"/>
</dbReference>
<dbReference type="InterPro" id="IPR001374">
    <property type="entry name" value="R3H_dom"/>
</dbReference>
<feature type="domain" description="SUZ" evidence="4">
    <location>
        <begin position="238"/>
        <end position="327"/>
    </location>
</feature>
<dbReference type="EMBL" id="HG937693">
    <property type="protein sequence ID" value="CDP35184.1"/>
    <property type="molecule type" value="Genomic_DNA"/>
</dbReference>
<keyword evidence="1" id="KW-0597">Phosphoprotein</keyword>
<feature type="region of interest" description="Disordered" evidence="2">
    <location>
        <begin position="177"/>
        <end position="221"/>
    </location>
</feature>
<dbReference type="Gene3D" id="3.30.1370.50">
    <property type="entry name" value="R3H-like domain"/>
    <property type="match status" value="1"/>
</dbReference>
<feature type="compositionally biased region" description="Low complexity" evidence="2">
    <location>
        <begin position="335"/>
        <end position="344"/>
    </location>
</feature>
<dbReference type="PROSITE" id="PS51673">
    <property type="entry name" value="SUZ"/>
    <property type="match status" value="1"/>
</dbReference>
<feature type="compositionally biased region" description="Pro residues" evidence="2">
    <location>
        <begin position="417"/>
        <end position="432"/>
    </location>
</feature>
<dbReference type="PANTHER" id="PTHR15672:SF8">
    <property type="entry name" value="PROTEIN ENCORE"/>
    <property type="match status" value="1"/>
</dbReference>
<dbReference type="SMART" id="SM00393">
    <property type="entry name" value="R3H"/>
    <property type="match status" value="1"/>
</dbReference>
<feature type="region of interest" description="Disordered" evidence="2">
    <location>
        <begin position="235"/>
        <end position="302"/>
    </location>
</feature>
<dbReference type="AlphaFoldDB" id="A0A060T353"/>
<reference evidence="5" key="2">
    <citation type="submission" date="2014-06" db="EMBL/GenBank/DDBJ databases">
        <title>The complete genome of Blastobotrys (Arxula) adeninivorans LS3 - a yeast of biotechnological interest.</title>
        <authorList>
            <person name="Kunze G."/>
            <person name="Gaillardin C."/>
            <person name="Czernicka M."/>
            <person name="Durrens P."/>
            <person name="Martin T."/>
            <person name="Boer E."/>
            <person name="Gabaldon T."/>
            <person name="Cruz J."/>
            <person name="Talla E."/>
            <person name="Marck C."/>
            <person name="Goffeau A."/>
            <person name="Barbe V."/>
            <person name="Baret P."/>
            <person name="Baronian K."/>
            <person name="Beier S."/>
            <person name="Bleykasten C."/>
            <person name="Bode R."/>
            <person name="Casaregola S."/>
            <person name="Despons L."/>
            <person name="Fairhead C."/>
            <person name="Giersberg M."/>
            <person name="Gierski P."/>
            <person name="Hahnel U."/>
            <person name="Hartmann A."/>
            <person name="Jankowska D."/>
            <person name="Jubin C."/>
            <person name="Jung P."/>
            <person name="Lafontaine I."/>
            <person name="Leh-Louis V."/>
            <person name="Lemaire M."/>
            <person name="Marcet-Houben M."/>
            <person name="Mascher M."/>
            <person name="Morel G."/>
            <person name="Richard G.-F."/>
            <person name="Riechen J."/>
            <person name="Sacerdot C."/>
            <person name="Sarkar A."/>
            <person name="Savel G."/>
            <person name="Schacherer J."/>
            <person name="Sherman D."/>
            <person name="Straub M.-L."/>
            <person name="Stein N."/>
            <person name="Thierry A."/>
            <person name="Trautwein-Schult A."/>
            <person name="Westhof E."/>
            <person name="Worch S."/>
            <person name="Dujon B."/>
            <person name="Souciet J.-L."/>
            <person name="Wincker P."/>
            <person name="Scholz U."/>
            <person name="Neuveglise N."/>
        </authorList>
    </citation>
    <scope>NUCLEOTIDE SEQUENCE</scope>
    <source>
        <strain evidence="5">LS3</strain>
    </source>
</reference>
<evidence type="ECO:0000259" key="3">
    <source>
        <dbReference type="PROSITE" id="PS51061"/>
    </source>
</evidence>
<feature type="compositionally biased region" description="Basic and acidic residues" evidence="2">
    <location>
        <begin position="21"/>
        <end position="48"/>
    </location>
</feature>
<dbReference type="PANTHER" id="PTHR15672">
    <property type="entry name" value="CAMP-REGULATED PHOSPHOPROTEIN 21 RELATED R3H DOMAIN CONTAINING PROTEIN"/>
    <property type="match status" value="1"/>
</dbReference>
<feature type="compositionally biased region" description="Polar residues" evidence="2">
    <location>
        <begin position="235"/>
        <end position="245"/>
    </location>
</feature>
<dbReference type="CDD" id="cd02642">
    <property type="entry name" value="R3H_encore_like"/>
    <property type="match status" value="1"/>
</dbReference>
<sequence length="453" mass="50861">MSVWTKKDVRTRIISSTGRDGGPEKVEDDRNVKGEQEHVTKETKETNSKSETSVMNDTTVTSDDKQERANDTPVKEEVRDSTSETSAEPGNHDEIDPVILSALFDVRNRMFVLRLEQSMCNFIKSSQTEMDLDPMNSFYRLVAHKVADYYGLGHLSNNDAASVTLFKEKEVRLPSVRLGNIRPPVKSQDGESGSEGTSQVPSSPSSGQATPTTRRRPKLLTKGQIVEGLAAMRISQDQAPASSEASTRPSLERPSPTRPSLPSQSRQPPQLPQASSSNSNSKSKSNNQPNSEPNSQSLESAPKGLGSFEQRVAAYMEARARIFEGFEQQDDSQVDQDQQPTQRSQMDEWDPEYSRDAFVRPATVPAQAPPYQSHIQYQAQFQPQFQPQYPNQYQPQFQFPQYNQQYDQYRQHYNYVPYPPGPPGTPGAPYPPMHFNNPGSRPKHSQYDNEEPS</sequence>
<feature type="region of interest" description="Disordered" evidence="2">
    <location>
        <begin position="413"/>
        <end position="453"/>
    </location>
</feature>
<feature type="compositionally biased region" description="Basic and acidic residues" evidence="2">
    <location>
        <begin position="1"/>
        <end position="11"/>
    </location>
</feature>
<feature type="region of interest" description="Disordered" evidence="2">
    <location>
        <begin position="1"/>
        <end position="93"/>
    </location>
</feature>
<feature type="compositionally biased region" description="Polar residues" evidence="2">
    <location>
        <begin position="49"/>
        <end position="61"/>
    </location>
</feature>
<proteinExistence type="predicted"/>
<feature type="domain" description="R3H" evidence="3">
    <location>
        <begin position="109"/>
        <end position="171"/>
    </location>
</feature>
<organism evidence="5">
    <name type="scientific">Blastobotrys adeninivorans</name>
    <name type="common">Yeast</name>
    <name type="synonym">Arxula adeninivorans</name>
    <dbReference type="NCBI Taxonomy" id="409370"/>
    <lineage>
        <taxon>Eukaryota</taxon>
        <taxon>Fungi</taxon>
        <taxon>Dikarya</taxon>
        <taxon>Ascomycota</taxon>
        <taxon>Saccharomycotina</taxon>
        <taxon>Dipodascomycetes</taxon>
        <taxon>Dipodascales</taxon>
        <taxon>Trichomonascaceae</taxon>
        <taxon>Blastobotrys</taxon>
    </lineage>
</organism>
<dbReference type="InterPro" id="IPR051937">
    <property type="entry name" value="R3H_domain_containing"/>
</dbReference>
<evidence type="ECO:0000256" key="2">
    <source>
        <dbReference type="SAM" id="MobiDB-lite"/>
    </source>
</evidence>
<dbReference type="SUPFAM" id="SSF82708">
    <property type="entry name" value="R3H domain"/>
    <property type="match status" value="1"/>
</dbReference>
<evidence type="ECO:0000259" key="4">
    <source>
        <dbReference type="PROSITE" id="PS51673"/>
    </source>
</evidence>
<dbReference type="GO" id="GO:0003676">
    <property type="term" value="F:nucleic acid binding"/>
    <property type="evidence" value="ECO:0007669"/>
    <property type="project" value="UniProtKB-UniRule"/>
</dbReference>
<protein>
    <submittedName>
        <fullName evidence="5">ARAD1C29568p</fullName>
    </submittedName>
</protein>
<dbReference type="InterPro" id="IPR024771">
    <property type="entry name" value="SUZ"/>
</dbReference>
<feature type="compositionally biased region" description="Low complexity" evidence="2">
    <location>
        <begin position="246"/>
        <end position="298"/>
    </location>
</feature>
<evidence type="ECO:0000256" key="1">
    <source>
        <dbReference type="ARBA" id="ARBA00022553"/>
    </source>
</evidence>
<feature type="region of interest" description="Disordered" evidence="2">
    <location>
        <begin position="326"/>
        <end position="352"/>
    </location>
</feature>
<evidence type="ECO:0000313" key="5">
    <source>
        <dbReference type="EMBL" id="CDP35184.1"/>
    </source>
</evidence>
<dbReference type="Pfam" id="PF01424">
    <property type="entry name" value="R3H"/>
    <property type="match status" value="1"/>
</dbReference>
<reference evidence="5" key="1">
    <citation type="submission" date="2014-02" db="EMBL/GenBank/DDBJ databases">
        <authorList>
            <person name="Genoscope - CEA"/>
        </authorList>
    </citation>
    <scope>NUCLEOTIDE SEQUENCE</scope>
    <source>
        <strain evidence="5">LS3</strain>
    </source>
</reference>
<dbReference type="InterPro" id="IPR036867">
    <property type="entry name" value="R3H_dom_sf"/>
</dbReference>
<accession>A0A060T353</accession>